<dbReference type="SUPFAM" id="SSF49879">
    <property type="entry name" value="SMAD/FHA domain"/>
    <property type="match status" value="1"/>
</dbReference>
<feature type="domain" description="YscD cytoplasmic" evidence="1">
    <location>
        <begin position="5"/>
        <end position="94"/>
    </location>
</feature>
<name>A0AB74U8J0_9GAMM</name>
<evidence type="ECO:0000259" key="2">
    <source>
        <dbReference type="Pfam" id="PF21934"/>
    </source>
</evidence>
<dbReference type="InterPro" id="IPR057770">
    <property type="entry name" value="YscD/Y4YQ_C"/>
</dbReference>
<dbReference type="Gene3D" id="2.60.200.20">
    <property type="match status" value="1"/>
</dbReference>
<proteinExistence type="predicted"/>
<evidence type="ECO:0000259" key="3">
    <source>
        <dbReference type="Pfam" id="PF23893"/>
    </source>
</evidence>
<sequence length="309" mass="33163">MILTVTTGLHRGAVITLHEPVCRIGSADNADVWLGDTGLSPEHLVLRFHGRQLAVEAVGGDIVVNGQRVTQGTGLRCTAPATLHVGEVALTLTRPATPSLLSALPRLPAFTLRWRRSLNRAAPVSALLVTLGVLGLYEFVDVNQAGANIGSVAPHAEPASDNSRIDEQAIAGARQLAERAASSPAQALRAHLAAAGLNTITLSQHDRYLSVAGHYTPGQRVAWEETQRWFDQHFGSRHVLLNAVEPQPATSPPDLRLSAVWLGDNPYLIDHHGKRLYPGAALPSGWVVSSIDAQRVLLRHGDEQYALTL</sequence>
<organism evidence="4">
    <name type="scientific">Salinicola endophyticus</name>
    <dbReference type="NCBI Taxonomy" id="1949083"/>
    <lineage>
        <taxon>Bacteria</taxon>
        <taxon>Pseudomonadati</taxon>
        <taxon>Pseudomonadota</taxon>
        <taxon>Gammaproteobacteria</taxon>
        <taxon>Oceanospirillales</taxon>
        <taxon>Halomonadaceae</taxon>
        <taxon>Salinicola</taxon>
    </lineage>
</organism>
<evidence type="ECO:0000313" key="4">
    <source>
        <dbReference type="EMBL" id="XCJ79422.1"/>
    </source>
</evidence>
<gene>
    <name evidence="4" type="ORF">ABV408_18570</name>
</gene>
<dbReference type="InterPro" id="IPR032030">
    <property type="entry name" value="YscD_cytoplasmic_dom"/>
</dbReference>
<dbReference type="InterPro" id="IPR053946">
    <property type="entry name" value="YscD_ppl_3rd"/>
</dbReference>
<dbReference type="InterPro" id="IPR008984">
    <property type="entry name" value="SMAD_FHA_dom_sf"/>
</dbReference>
<dbReference type="AlphaFoldDB" id="A0AB74U8J0"/>
<feature type="domain" description="YscD/Y4YQ C-terminal" evidence="3">
    <location>
        <begin position="255"/>
        <end position="307"/>
    </location>
</feature>
<accession>A0AB74U8J0</accession>
<dbReference type="Pfam" id="PF21934">
    <property type="entry name" value="Yop-YscD_ppl_3rd"/>
    <property type="match status" value="1"/>
</dbReference>
<dbReference type="Pfam" id="PF16697">
    <property type="entry name" value="Yop-YscD_cpl"/>
    <property type="match status" value="1"/>
</dbReference>
<feature type="domain" description="YscD-like Bon-like" evidence="2">
    <location>
        <begin position="185"/>
        <end position="244"/>
    </location>
</feature>
<dbReference type="Pfam" id="PF23893">
    <property type="entry name" value="Y4YQ_C"/>
    <property type="match status" value="1"/>
</dbReference>
<evidence type="ECO:0000259" key="1">
    <source>
        <dbReference type="Pfam" id="PF16697"/>
    </source>
</evidence>
<dbReference type="RefSeq" id="WP_353980355.1">
    <property type="nucleotide sequence ID" value="NZ_CP159578.1"/>
</dbReference>
<reference evidence="4" key="1">
    <citation type="submission" date="2024-06" db="EMBL/GenBank/DDBJ databases">
        <title>Complete genome of Salinicola endophyticus HNIBRBA4755.</title>
        <authorList>
            <person name="Shin S.Y."/>
            <person name="Kang H."/>
            <person name="Song J."/>
        </authorList>
    </citation>
    <scope>NUCLEOTIDE SEQUENCE</scope>
    <source>
        <strain evidence="4">HNIBRBA4755</strain>
    </source>
</reference>
<dbReference type="EMBL" id="CP159578">
    <property type="protein sequence ID" value="XCJ79422.1"/>
    <property type="molecule type" value="Genomic_DNA"/>
</dbReference>
<protein>
    <submittedName>
        <fullName evidence="4">FHA domain-containing protein</fullName>
    </submittedName>
</protein>
<dbReference type="CDD" id="cd00060">
    <property type="entry name" value="FHA"/>
    <property type="match status" value="1"/>
</dbReference>